<gene>
    <name evidence="1" type="ORF">ACOLOM_LOCUS14057</name>
</gene>
<dbReference type="EMBL" id="CAJVPT010067720">
    <property type="protein sequence ID" value="CAG8775387.1"/>
    <property type="molecule type" value="Genomic_DNA"/>
</dbReference>
<dbReference type="Proteomes" id="UP000789525">
    <property type="component" value="Unassembled WGS sequence"/>
</dbReference>
<protein>
    <submittedName>
        <fullName evidence="1">6199_t:CDS:1</fullName>
    </submittedName>
</protein>
<reference evidence="1" key="1">
    <citation type="submission" date="2021-06" db="EMBL/GenBank/DDBJ databases">
        <authorList>
            <person name="Kallberg Y."/>
            <person name="Tangrot J."/>
            <person name="Rosling A."/>
        </authorList>
    </citation>
    <scope>NUCLEOTIDE SEQUENCE</scope>
    <source>
        <strain evidence="1">CL356</strain>
    </source>
</reference>
<accession>A0ACA9R3A4</accession>
<name>A0ACA9R3A4_9GLOM</name>
<evidence type="ECO:0000313" key="2">
    <source>
        <dbReference type="Proteomes" id="UP000789525"/>
    </source>
</evidence>
<comment type="caution">
    <text evidence="1">The sequence shown here is derived from an EMBL/GenBank/DDBJ whole genome shotgun (WGS) entry which is preliminary data.</text>
</comment>
<keyword evidence="2" id="KW-1185">Reference proteome</keyword>
<evidence type="ECO:0000313" key="1">
    <source>
        <dbReference type="EMBL" id="CAG8775387.1"/>
    </source>
</evidence>
<proteinExistence type="predicted"/>
<feature type="non-terminal residue" evidence="1">
    <location>
        <position position="180"/>
    </location>
</feature>
<sequence>MRISLAECLAEAVQELGTFYLAEELVTSTFLDWVEKFPAQLVVVAIQIIWTQSIDKALNVIEQDELHDQAPMKKSLDYVLRALDVLADTVLQDLPPTKRKKCEHLITELVHQRDLLRQLINNKISSPKNFEWLYQMRFYFNASQEDPLKRLTINMANAQFYYGYEYLGVPDRLVQTPLTD</sequence>
<feature type="non-terminal residue" evidence="1">
    <location>
        <position position="1"/>
    </location>
</feature>
<organism evidence="1 2">
    <name type="scientific">Acaulospora colombiana</name>
    <dbReference type="NCBI Taxonomy" id="27376"/>
    <lineage>
        <taxon>Eukaryota</taxon>
        <taxon>Fungi</taxon>
        <taxon>Fungi incertae sedis</taxon>
        <taxon>Mucoromycota</taxon>
        <taxon>Glomeromycotina</taxon>
        <taxon>Glomeromycetes</taxon>
        <taxon>Diversisporales</taxon>
        <taxon>Acaulosporaceae</taxon>
        <taxon>Acaulospora</taxon>
    </lineage>
</organism>